<proteinExistence type="inferred from homology"/>
<dbReference type="PANTHER" id="PTHR10108">
    <property type="entry name" value="SAM-DEPENDENT METHYLTRANSFERASE"/>
    <property type="match status" value="1"/>
</dbReference>
<dbReference type="Pfam" id="PF03141">
    <property type="entry name" value="Methyltransf_29"/>
    <property type="match status" value="1"/>
</dbReference>
<dbReference type="GO" id="GO:0016020">
    <property type="term" value="C:membrane"/>
    <property type="evidence" value="ECO:0007669"/>
    <property type="project" value="UniProtKB-SubCell"/>
</dbReference>
<evidence type="ECO:0000313" key="4">
    <source>
        <dbReference type="EMBL" id="GMH25947.1"/>
    </source>
</evidence>
<reference evidence="4" key="1">
    <citation type="submission" date="2023-05" db="EMBL/GenBank/DDBJ databases">
        <title>Nepenthes gracilis genome sequencing.</title>
        <authorList>
            <person name="Fukushima K."/>
        </authorList>
    </citation>
    <scope>NUCLEOTIDE SEQUENCE</scope>
    <source>
        <strain evidence="4">SING2019-196</strain>
    </source>
</reference>
<keyword evidence="1 3" id="KW-0489">Methyltransferase</keyword>
<keyword evidence="3" id="KW-0808">Transferase</keyword>
<evidence type="ECO:0000256" key="1">
    <source>
        <dbReference type="ARBA" id="ARBA00022603"/>
    </source>
</evidence>
<dbReference type="GO" id="GO:0005768">
    <property type="term" value="C:endosome"/>
    <property type="evidence" value="ECO:0007669"/>
    <property type="project" value="TreeGrafter"/>
</dbReference>
<dbReference type="EC" id="2.1.1.-" evidence="3"/>
<dbReference type="PANTHER" id="PTHR10108:SF763">
    <property type="entry name" value="PECTIN METHYLTRANSFERASE QUA3-RELATED"/>
    <property type="match status" value="1"/>
</dbReference>
<organism evidence="4 5">
    <name type="scientific">Nepenthes gracilis</name>
    <name type="common">Slender pitcher plant</name>
    <dbReference type="NCBI Taxonomy" id="150966"/>
    <lineage>
        <taxon>Eukaryota</taxon>
        <taxon>Viridiplantae</taxon>
        <taxon>Streptophyta</taxon>
        <taxon>Embryophyta</taxon>
        <taxon>Tracheophyta</taxon>
        <taxon>Spermatophyta</taxon>
        <taxon>Magnoliopsida</taxon>
        <taxon>eudicotyledons</taxon>
        <taxon>Gunneridae</taxon>
        <taxon>Pentapetalae</taxon>
        <taxon>Caryophyllales</taxon>
        <taxon>Nepenthaceae</taxon>
        <taxon>Nepenthes</taxon>
    </lineage>
</organism>
<accession>A0AAD3Y1J6</accession>
<dbReference type="EMBL" id="BSYO01000030">
    <property type="protein sequence ID" value="GMH25947.1"/>
    <property type="molecule type" value="Genomic_DNA"/>
</dbReference>
<evidence type="ECO:0000313" key="5">
    <source>
        <dbReference type="Proteomes" id="UP001279734"/>
    </source>
</evidence>
<dbReference type="GO" id="GO:0008757">
    <property type="term" value="F:S-adenosylmethionine-dependent methyltransferase activity"/>
    <property type="evidence" value="ECO:0007669"/>
    <property type="project" value="TreeGrafter"/>
</dbReference>
<dbReference type="InterPro" id="IPR004159">
    <property type="entry name" value="Put_SAM_MeTrfase"/>
</dbReference>
<gene>
    <name evidence="4" type="ORF">Nepgr_027790</name>
</gene>
<dbReference type="AlphaFoldDB" id="A0AAD3Y1J6"/>
<keyword evidence="5" id="KW-1185">Reference proteome</keyword>
<comment type="similarity">
    <text evidence="3">Belongs to the methyltransferase superfamily.</text>
</comment>
<evidence type="ECO:0000256" key="2">
    <source>
        <dbReference type="ARBA" id="ARBA00023180"/>
    </source>
</evidence>
<name>A0AAD3Y1J6_NEPGR</name>
<dbReference type="GO" id="GO:0032259">
    <property type="term" value="P:methylation"/>
    <property type="evidence" value="ECO:0007669"/>
    <property type="project" value="UniProtKB-KW"/>
</dbReference>
<protein>
    <recommendedName>
        <fullName evidence="3">Methyltransferase</fullName>
        <ecNumber evidence="3">2.1.1.-</ecNumber>
    </recommendedName>
</protein>
<comment type="subcellular location">
    <subcellularLocation>
        <location evidence="3">Membrane</location>
        <topology evidence="3">Single-pass type II membrane protein</topology>
    </subcellularLocation>
</comment>
<evidence type="ECO:0000256" key="3">
    <source>
        <dbReference type="RuleBase" id="RU366043"/>
    </source>
</evidence>
<comment type="caution">
    <text evidence="4">The sequence shown here is derived from an EMBL/GenBank/DDBJ whole genome shotgun (WGS) entry which is preliminary data.</text>
</comment>
<keyword evidence="3" id="KW-0735">Signal-anchor</keyword>
<dbReference type="Proteomes" id="UP001279734">
    <property type="component" value="Unassembled WGS sequence"/>
</dbReference>
<dbReference type="GO" id="GO:0005802">
    <property type="term" value="C:trans-Golgi network"/>
    <property type="evidence" value="ECO:0007669"/>
    <property type="project" value="TreeGrafter"/>
</dbReference>
<keyword evidence="3" id="KW-0812">Transmembrane</keyword>
<sequence length="280" mass="30954">MAGGMLIAPDLGNGVASFGGYLLSQNILTLFVELRDSHKAPLLFALERGIPASVAMSGTRRMPFIALLFDLMHCSRCLLSFKAYNATYIIEVDHLLCPGGHIMILGSLVHWVKPNKEWNDSQAITKVLCFGLCISLAKPAVVLSEADDLEVRCYYIDNLLNAYAISSAQVCLNTPADFDFKLDNLAQCFCSLFDFAAYLATSVDIIFPIMHGCCGEFFTIPCFMVKGRQSIETNLLMWFPKNKLDINTSKVVIKPARARSSIGVTICIQSCRWFHNGNTS</sequence>
<keyword evidence="2 3" id="KW-0325">Glycoprotein</keyword>